<dbReference type="GO" id="GO:0004519">
    <property type="term" value="F:endonuclease activity"/>
    <property type="evidence" value="ECO:0007669"/>
    <property type="project" value="UniProtKB-KW"/>
</dbReference>
<keyword evidence="2" id="KW-1185">Reference proteome</keyword>
<keyword evidence="1" id="KW-0255">Endonuclease</keyword>
<name>A0ABZ1CKX4_9PROT</name>
<keyword evidence="1" id="KW-0540">Nuclease</keyword>
<reference evidence="1 2" key="1">
    <citation type="submission" date="2023-12" db="EMBL/GenBank/DDBJ databases">
        <title>Thiobacillus sedimentum sp. nov., a chemolithoautotrophic sulfur-oxidizing bacterium isolated from freshwater sediment.</title>
        <authorList>
            <person name="Luo J."/>
            <person name="Dai C."/>
        </authorList>
    </citation>
    <scope>NUCLEOTIDE SEQUENCE [LARGE SCALE GENOMIC DNA]</scope>
    <source>
        <strain evidence="1 2">SCUT-2</strain>
    </source>
</reference>
<dbReference type="RefSeq" id="WP_324780545.1">
    <property type="nucleotide sequence ID" value="NZ_CP141769.1"/>
</dbReference>
<dbReference type="InterPro" id="IPR018575">
    <property type="entry name" value="Restrct_endonuc_II_Eco29kI"/>
</dbReference>
<sequence>MTADIIPFNPLDRKNLGASVAEALLSQAVHPLGALPDFNGAGIYALYYTGNLQPYAELAKRNKDNKFAAPIYVGKAIPEGARKGGGVGAGNNGKHLMKRLKEHAKSINQAENLDIADFYCRFLVVEDIWIPLGESLLIARYAPVWNSIGEGFGSHTPGKGRFEGMKPRWDTLHPGRPWAVKCKERPETAEDVARDVENHLRTMVFPASDRFIGTDT</sequence>
<dbReference type="Pfam" id="PF09517">
    <property type="entry name" value="RE_Eco29kI"/>
    <property type="match status" value="1"/>
</dbReference>
<dbReference type="EMBL" id="CP141769">
    <property type="protein sequence ID" value="WRS40014.1"/>
    <property type="molecule type" value="Genomic_DNA"/>
</dbReference>
<keyword evidence="1" id="KW-0378">Hydrolase</keyword>
<accession>A0ABZ1CKX4</accession>
<evidence type="ECO:0000313" key="1">
    <source>
        <dbReference type="EMBL" id="WRS40014.1"/>
    </source>
</evidence>
<dbReference type="EC" id="3.1.21.-" evidence="1"/>
<dbReference type="Proteomes" id="UP001334732">
    <property type="component" value="Chromosome"/>
</dbReference>
<proteinExistence type="predicted"/>
<organism evidence="1 2">
    <name type="scientific">Thiobacillus sedimenti</name>
    <dbReference type="NCBI Taxonomy" id="3110231"/>
    <lineage>
        <taxon>Bacteria</taxon>
        <taxon>Pseudomonadati</taxon>
        <taxon>Pseudomonadota</taxon>
        <taxon>Betaproteobacteria</taxon>
        <taxon>Nitrosomonadales</taxon>
        <taxon>Thiobacillaceae</taxon>
        <taxon>Thiobacillus</taxon>
    </lineage>
</organism>
<evidence type="ECO:0000313" key="2">
    <source>
        <dbReference type="Proteomes" id="UP001334732"/>
    </source>
</evidence>
<gene>
    <name evidence="1" type="ORF">VA613_03860</name>
</gene>
<protein>
    <submittedName>
        <fullName evidence="1">Eco29kI family restriction endonuclease</fullName>
        <ecNumber evidence="1">3.1.21.-</ecNumber>
    </submittedName>
</protein>
<dbReference type="GO" id="GO:0016787">
    <property type="term" value="F:hydrolase activity"/>
    <property type="evidence" value="ECO:0007669"/>
    <property type="project" value="UniProtKB-KW"/>
</dbReference>